<dbReference type="RefSeq" id="WP_173145615.1">
    <property type="nucleotide sequence ID" value="NZ_CP053985.1"/>
</dbReference>
<dbReference type="SUPFAM" id="SSF56954">
    <property type="entry name" value="Outer membrane efflux proteins (OEP)"/>
    <property type="match status" value="1"/>
</dbReference>
<dbReference type="KEGG" id="apes:FOC84_17935"/>
<keyword evidence="5" id="KW-1185">Reference proteome</keyword>
<evidence type="ECO:0000256" key="1">
    <source>
        <dbReference type="ARBA" id="ARBA00007613"/>
    </source>
</evidence>
<dbReference type="AlphaFoldDB" id="A0A7D4DYH7"/>
<feature type="coiled-coil region" evidence="2">
    <location>
        <begin position="205"/>
        <end position="263"/>
    </location>
</feature>
<protein>
    <submittedName>
        <fullName evidence="4">TolC family protein</fullName>
    </submittedName>
</protein>
<dbReference type="InterPro" id="IPR010131">
    <property type="entry name" value="MdtP/NodT-like"/>
</dbReference>
<dbReference type="PANTHER" id="PTHR30203:SF30">
    <property type="entry name" value="OUTER MEMBRANE PROTEIN-RELATED"/>
    <property type="match status" value="1"/>
</dbReference>
<dbReference type="PANTHER" id="PTHR30203">
    <property type="entry name" value="OUTER MEMBRANE CATION EFFLUX PROTEIN"/>
    <property type="match status" value="1"/>
</dbReference>
<dbReference type="Proteomes" id="UP000500970">
    <property type="component" value="Chromosome"/>
</dbReference>
<evidence type="ECO:0000313" key="4">
    <source>
        <dbReference type="EMBL" id="QKH36732.1"/>
    </source>
</evidence>
<organism evidence="4 5">
    <name type="scientific">Achromobacter pestifer</name>
    <dbReference type="NCBI Taxonomy" id="1353889"/>
    <lineage>
        <taxon>Bacteria</taxon>
        <taxon>Pseudomonadati</taxon>
        <taxon>Pseudomonadota</taxon>
        <taxon>Betaproteobacteria</taxon>
        <taxon>Burkholderiales</taxon>
        <taxon>Alcaligenaceae</taxon>
        <taxon>Achromobacter</taxon>
    </lineage>
</organism>
<keyword evidence="2" id="KW-0175">Coiled coil</keyword>
<feature type="signal peptide" evidence="3">
    <location>
        <begin position="1"/>
        <end position="24"/>
    </location>
</feature>
<dbReference type="EMBL" id="CP053985">
    <property type="protein sequence ID" value="QKH36732.1"/>
    <property type="molecule type" value="Genomic_DNA"/>
</dbReference>
<dbReference type="InterPro" id="IPR003423">
    <property type="entry name" value="OMP_efflux"/>
</dbReference>
<comment type="similarity">
    <text evidence="1">Belongs to the outer membrane factor (OMF) (TC 1.B.17) family.</text>
</comment>
<evidence type="ECO:0000313" key="5">
    <source>
        <dbReference type="Proteomes" id="UP000500970"/>
    </source>
</evidence>
<name>A0A7D4DYH7_9BURK</name>
<accession>A0A7D4DYH7</accession>
<dbReference type="GO" id="GO:0015562">
    <property type="term" value="F:efflux transmembrane transporter activity"/>
    <property type="evidence" value="ECO:0007669"/>
    <property type="project" value="InterPro"/>
</dbReference>
<gene>
    <name evidence="4" type="ORF">FOC84_17935</name>
</gene>
<proteinExistence type="inferred from homology"/>
<sequence>MCRLHAIVAALLAAALFITSERAAARTAPMQAGRQGQGAPAATGKSLNASTIDLTLSDAIYLGLRENRAIRSAYLDRVAQKFDLRVAEDRFTPKLTLRGSYLSLRNQADPYRQGTLAPTASLQTPYGSRVSLGWNYSHMRASEGGLSRNDGANIAVIQPLLRGAGKDIATAPVRLARLNELINRLNLKLIVAQTITQVVVSYRALLQAQGQLAIAQESLERARQLVDVNRAMIAAGRMAEFEIVQTEAEVATQELAYEDTRNQVESARLALLQLLTLNLNTPIVATEALQAQRLDVNAVEALRQAEASQPAYLTQIIASEQATVNLAVARNDRLWNVSLVGGASQARERSALSGASRNWENYVGLQVEIPIGDLSTRQTEVQAEVNVRSQELQLAEARQQLERDVVNAVRDIGTRWRQYEISQRARDLSRRKLEIEREKLTVGRSSNFQVLSFENDLRNAENARLNALVSYLNAQAELDQKLGTTLQSWDIALDD</sequence>
<dbReference type="Pfam" id="PF02321">
    <property type="entry name" value="OEP"/>
    <property type="match status" value="1"/>
</dbReference>
<evidence type="ECO:0000256" key="3">
    <source>
        <dbReference type="SAM" id="SignalP"/>
    </source>
</evidence>
<evidence type="ECO:0000256" key="2">
    <source>
        <dbReference type="SAM" id="Coils"/>
    </source>
</evidence>
<keyword evidence="3" id="KW-0732">Signal</keyword>
<reference evidence="4 5" key="1">
    <citation type="submission" date="2020-05" db="EMBL/GenBank/DDBJ databases">
        <title>FDA dAtabase for Regulatory Grade micrObial Sequences (FDA-ARGOS): Supporting development and validation of Infectious Disease Dx tests.</title>
        <authorList>
            <person name="Sproer C."/>
            <person name="Gronow S."/>
            <person name="Severitt S."/>
            <person name="Schroder I."/>
            <person name="Tallon L."/>
            <person name="Sadzewicz L."/>
            <person name="Zhao X."/>
            <person name="Vavikolanu K."/>
            <person name="Mehta A."/>
            <person name="Aluvathingal J."/>
            <person name="Nadendla S."/>
            <person name="Myers T."/>
            <person name="Yan Y."/>
            <person name="Sichtig H."/>
        </authorList>
    </citation>
    <scope>NUCLEOTIDE SEQUENCE [LARGE SCALE GENOMIC DNA]</scope>
    <source>
        <strain evidence="4 5">FDAARGOS_790</strain>
    </source>
</reference>
<feature type="chain" id="PRO_5028899193" evidence="3">
    <location>
        <begin position="25"/>
        <end position="495"/>
    </location>
</feature>
<dbReference type="Gene3D" id="1.20.1600.10">
    <property type="entry name" value="Outer membrane efflux proteins (OEP)"/>
    <property type="match status" value="1"/>
</dbReference>